<keyword evidence="5 6" id="KW-0408">Iron</keyword>
<dbReference type="InterPro" id="IPR050121">
    <property type="entry name" value="Cytochrome_P450_monoxygenase"/>
</dbReference>
<dbReference type="InterPro" id="IPR036396">
    <property type="entry name" value="Cyt_P450_sf"/>
</dbReference>
<organism evidence="8 9">
    <name type="scientific">Claviceps pazoutovae</name>
    <dbReference type="NCBI Taxonomy" id="1649127"/>
    <lineage>
        <taxon>Eukaryota</taxon>
        <taxon>Fungi</taxon>
        <taxon>Dikarya</taxon>
        <taxon>Ascomycota</taxon>
        <taxon>Pezizomycotina</taxon>
        <taxon>Sordariomycetes</taxon>
        <taxon>Hypocreomycetidae</taxon>
        <taxon>Hypocreales</taxon>
        <taxon>Clavicipitaceae</taxon>
        <taxon>Claviceps</taxon>
    </lineage>
</organism>
<dbReference type="PRINTS" id="PR00385">
    <property type="entry name" value="P450"/>
</dbReference>
<accession>A0A9P7MDH8</accession>
<dbReference type="OrthoDB" id="1470350at2759"/>
<evidence type="ECO:0000256" key="2">
    <source>
        <dbReference type="ARBA" id="ARBA00010617"/>
    </source>
</evidence>
<evidence type="ECO:0000256" key="5">
    <source>
        <dbReference type="ARBA" id="ARBA00023004"/>
    </source>
</evidence>
<evidence type="ECO:0000256" key="3">
    <source>
        <dbReference type="ARBA" id="ARBA00022617"/>
    </source>
</evidence>
<dbReference type="PANTHER" id="PTHR24305">
    <property type="entry name" value="CYTOCHROME P450"/>
    <property type="match status" value="1"/>
</dbReference>
<dbReference type="InterPro" id="IPR002401">
    <property type="entry name" value="Cyt_P450_E_grp-I"/>
</dbReference>
<keyword evidence="7" id="KW-0503">Monooxygenase</keyword>
<evidence type="ECO:0000256" key="4">
    <source>
        <dbReference type="ARBA" id="ARBA00022723"/>
    </source>
</evidence>
<dbReference type="GO" id="GO:0020037">
    <property type="term" value="F:heme binding"/>
    <property type="evidence" value="ECO:0007669"/>
    <property type="project" value="InterPro"/>
</dbReference>
<dbReference type="GO" id="GO:0005506">
    <property type="term" value="F:iron ion binding"/>
    <property type="evidence" value="ECO:0007669"/>
    <property type="project" value="InterPro"/>
</dbReference>
<keyword evidence="4 6" id="KW-0479">Metal-binding</keyword>
<comment type="cofactor">
    <cofactor evidence="1 6">
        <name>heme</name>
        <dbReference type="ChEBI" id="CHEBI:30413"/>
    </cofactor>
</comment>
<reference evidence="8 9" key="1">
    <citation type="journal article" date="2020" name="bioRxiv">
        <title>Whole genome comparisons of ergot fungi reveals the divergence and evolution of species within the genus Claviceps are the result of varying mechanisms driving genome evolution and host range expansion.</title>
        <authorList>
            <person name="Wyka S.A."/>
            <person name="Mondo S.J."/>
            <person name="Liu M."/>
            <person name="Dettman J."/>
            <person name="Nalam V."/>
            <person name="Broders K.D."/>
        </authorList>
    </citation>
    <scope>NUCLEOTIDE SEQUENCE [LARGE SCALE GENOMIC DNA]</scope>
    <source>
        <strain evidence="8 9">CCC 1485</strain>
    </source>
</reference>
<dbReference type="SUPFAM" id="SSF48264">
    <property type="entry name" value="Cytochrome P450"/>
    <property type="match status" value="1"/>
</dbReference>
<keyword evidence="3 6" id="KW-0349">Heme</keyword>
<keyword evidence="7" id="KW-0560">Oxidoreductase</keyword>
<dbReference type="InterPro" id="IPR017972">
    <property type="entry name" value="Cyt_P450_CS"/>
</dbReference>
<dbReference type="GO" id="GO:0004497">
    <property type="term" value="F:monooxygenase activity"/>
    <property type="evidence" value="ECO:0007669"/>
    <property type="project" value="UniProtKB-KW"/>
</dbReference>
<dbReference type="PANTHER" id="PTHR24305:SF232">
    <property type="entry name" value="P450, PUTATIVE (EUROFUNG)-RELATED"/>
    <property type="match status" value="1"/>
</dbReference>
<evidence type="ECO:0000313" key="8">
    <source>
        <dbReference type="EMBL" id="KAG5940132.1"/>
    </source>
</evidence>
<dbReference type="Proteomes" id="UP000706124">
    <property type="component" value="Unassembled WGS sequence"/>
</dbReference>
<dbReference type="Pfam" id="PF00067">
    <property type="entry name" value="p450"/>
    <property type="match status" value="2"/>
</dbReference>
<dbReference type="PRINTS" id="PR00463">
    <property type="entry name" value="EP450I"/>
</dbReference>
<dbReference type="PROSITE" id="PS00086">
    <property type="entry name" value="CYTOCHROME_P450"/>
    <property type="match status" value="1"/>
</dbReference>
<evidence type="ECO:0000313" key="9">
    <source>
        <dbReference type="Proteomes" id="UP000706124"/>
    </source>
</evidence>
<feature type="binding site" description="axial binding residue" evidence="6">
    <location>
        <position position="428"/>
    </location>
    <ligand>
        <name>heme</name>
        <dbReference type="ChEBI" id="CHEBI:30413"/>
    </ligand>
    <ligandPart>
        <name>Fe</name>
        <dbReference type="ChEBI" id="CHEBI:18248"/>
    </ligandPart>
</feature>
<comment type="caution">
    <text evidence="8">The sequence shown here is derived from an EMBL/GenBank/DDBJ whole genome shotgun (WGS) entry which is preliminary data.</text>
</comment>
<dbReference type="EMBL" id="SRPO01000119">
    <property type="protein sequence ID" value="KAG5940132.1"/>
    <property type="molecule type" value="Genomic_DNA"/>
</dbReference>
<evidence type="ECO:0000256" key="1">
    <source>
        <dbReference type="ARBA" id="ARBA00001971"/>
    </source>
</evidence>
<evidence type="ECO:0000256" key="7">
    <source>
        <dbReference type="RuleBase" id="RU000461"/>
    </source>
</evidence>
<dbReference type="AlphaFoldDB" id="A0A9P7MDH8"/>
<proteinExistence type="inferred from homology"/>
<name>A0A9P7MDH8_9HYPO</name>
<comment type="similarity">
    <text evidence="2 7">Belongs to the cytochrome P450 family.</text>
</comment>
<dbReference type="InterPro" id="IPR001128">
    <property type="entry name" value="Cyt_P450"/>
</dbReference>
<protein>
    <submittedName>
        <fullName evidence="8">Uncharacterized protein</fullName>
    </submittedName>
</protein>
<dbReference type="GO" id="GO:0016705">
    <property type="term" value="F:oxidoreductase activity, acting on paired donors, with incorporation or reduction of molecular oxygen"/>
    <property type="evidence" value="ECO:0007669"/>
    <property type="project" value="InterPro"/>
</dbReference>
<evidence type="ECO:0000256" key="6">
    <source>
        <dbReference type="PIRSR" id="PIRSR602401-1"/>
    </source>
</evidence>
<keyword evidence="9" id="KW-1185">Reference proteome</keyword>
<sequence>MARRTKEFDRAWLNIDEFSPFTPEHHVAMMSSDPRFKANRELVKGLMSPGMLSTEFAPVIYEKASHLIDLWKTKMDSAKGRPFAALDDLREVSWELTLTLVFGFDEERKILQPHRDHLLSKGSSVAWTDSADTACFARPPLATEVQALAVMVKFLHFASIRFAKILQIWILKRTKWRKYFQTKEKLLSKEINNSVERLHCAGSSNSSRCKTVIDHMLEREIVMAEKTNSSPYFNRPSIRDEAFGFFVAGSDTVSTSMGWTVKFLADNQTVQAKLRSQLQISYCEANGENRQPDVSEILRLSTPYLDAFIDESMRCGKTAPNLLRQATVDTEILGHHIPKGTTVFLMVGGASITEPAMRIANEARSPSSRAHSQRMPSWDDEEVAEFKPERWLKTSGDKTGTGAGEFDNLEYDCNAGPMLSFGAGSRGCFGKRLAYMEMRIMISLLVWNFTFEKCAPDLSSYAERDEFTTIPNRCYVKLRRAE</sequence>
<gene>
    <name evidence="8" type="ORF">E4U60_000603</name>
</gene>
<dbReference type="Gene3D" id="1.10.630.10">
    <property type="entry name" value="Cytochrome P450"/>
    <property type="match status" value="1"/>
</dbReference>